<comment type="similarity">
    <text evidence="2 9">Belongs to the glycosyl hydrolase 72 family.</text>
</comment>
<dbReference type="GO" id="GO:0042124">
    <property type="term" value="F:1,3-beta-glucanosyltransferase activity"/>
    <property type="evidence" value="ECO:0007669"/>
    <property type="project" value="TreeGrafter"/>
</dbReference>
<evidence type="ECO:0000313" key="13">
    <source>
        <dbReference type="RefSeq" id="XP_033461844.1"/>
    </source>
</evidence>
<dbReference type="GO" id="GO:0005886">
    <property type="term" value="C:plasma membrane"/>
    <property type="evidence" value="ECO:0007669"/>
    <property type="project" value="UniProtKB-SubCell"/>
</dbReference>
<reference evidence="13" key="2">
    <citation type="submission" date="2020-04" db="EMBL/GenBank/DDBJ databases">
        <authorList>
            <consortium name="NCBI Genome Project"/>
        </authorList>
    </citation>
    <scope>NUCLEOTIDE SEQUENCE</scope>
    <source>
        <strain evidence="13">CBS 342.82</strain>
    </source>
</reference>
<gene>
    <name evidence="13" type="ORF">K489DRAFT_141964</name>
</gene>
<evidence type="ECO:0000259" key="11">
    <source>
        <dbReference type="SMART" id="SM00768"/>
    </source>
</evidence>
<dbReference type="Pfam" id="PF03198">
    <property type="entry name" value="Glyco_hydro_72"/>
    <property type="match status" value="1"/>
</dbReference>
<reference evidence="13" key="3">
    <citation type="submission" date="2025-08" db="UniProtKB">
        <authorList>
            <consortium name="RefSeq"/>
        </authorList>
    </citation>
    <scope>IDENTIFICATION</scope>
    <source>
        <strain evidence="13">CBS 342.82</strain>
    </source>
</reference>
<dbReference type="GO" id="GO:0031505">
    <property type="term" value="P:fungal-type cell wall organization"/>
    <property type="evidence" value="ECO:0007669"/>
    <property type="project" value="TreeGrafter"/>
</dbReference>
<feature type="region of interest" description="Disordered" evidence="10">
    <location>
        <begin position="478"/>
        <end position="500"/>
    </location>
</feature>
<keyword evidence="4 9" id="KW-0732">Signal</keyword>
<keyword evidence="12" id="KW-1185">Reference proteome</keyword>
<dbReference type="AlphaFoldDB" id="A0A6J3MAC9"/>
<evidence type="ECO:0000256" key="10">
    <source>
        <dbReference type="SAM" id="MobiDB-lite"/>
    </source>
</evidence>
<evidence type="ECO:0000256" key="3">
    <source>
        <dbReference type="ARBA" id="ARBA00022622"/>
    </source>
</evidence>
<dbReference type="InterPro" id="IPR017853">
    <property type="entry name" value="GH"/>
</dbReference>
<evidence type="ECO:0000256" key="2">
    <source>
        <dbReference type="ARBA" id="ARBA00007528"/>
    </source>
</evidence>
<dbReference type="GO" id="GO:0071970">
    <property type="term" value="P:fungal-type cell wall (1-&gt;3)-beta-D-glucan biosynthetic process"/>
    <property type="evidence" value="ECO:0007669"/>
    <property type="project" value="TreeGrafter"/>
</dbReference>
<organism evidence="13">
    <name type="scientific">Dissoconium aciculare CBS 342.82</name>
    <dbReference type="NCBI Taxonomy" id="1314786"/>
    <lineage>
        <taxon>Eukaryota</taxon>
        <taxon>Fungi</taxon>
        <taxon>Dikarya</taxon>
        <taxon>Ascomycota</taxon>
        <taxon>Pezizomycotina</taxon>
        <taxon>Dothideomycetes</taxon>
        <taxon>Dothideomycetidae</taxon>
        <taxon>Mycosphaerellales</taxon>
        <taxon>Dissoconiaceae</taxon>
        <taxon>Dissoconium</taxon>
    </lineage>
</organism>
<accession>A0A6J3MAC9</accession>
<dbReference type="PANTHER" id="PTHR31468:SF2">
    <property type="entry name" value="1,3-BETA-GLUCANOSYLTRANSFERASE GAS1"/>
    <property type="match status" value="1"/>
</dbReference>
<feature type="chain" id="PRO_5027162936" description="1,3-beta-glucanosyltransferase" evidence="9">
    <location>
        <begin position="21"/>
        <end position="537"/>
    </location>
</feature>
<dbReference type="Gene3D" id="1.20.58.1040">
    <property type="match status" value="1"/>
</dbReference>
<dbReference type="FunFam" id="3.20.20.80:FF:000038">
    <property type="entry name" value="1,3-beta-glucanosyltransferase"/>
    <property type="match status" value="1"/>
</dbReference>
<protein>
    <recommendedName>
        <fullName evidence="9">1,3-beta-glucanosyltransferase</fullName>
        <ecNumber evidence="9">2.4.1.-</ecNumber>
    </recommendedName>
</protein>
<evidence type="ECO:0000256" key="6">
    <source>
        <dbReference type="ARBA" id="ARBA00023157"/>
    </source>
</evidence>
<evidence type="ECO:0000256" key="4">
    <source>
        <dbReference type="ARBA" id="ARBA00022729"/>
    </source>
</evidence>
<dbReference type="RefSeq" id="XP_033461844.1">
    <property type="nucleotide sequence ID" value="XM_033599143.1"/>
</dbReference>
<evidence type="ECO:0000256" key="8">
    <source>
        <dbReference type="ARBA" id="ARBA00023288"/>
    </source>
</evidence>
<dbReference type="EC" id="2.4.1.-" evidence="9"/>
<dbReference type="PANTHER" id="PTHR31468">
    <property type="entry name" value="1,3-BETA-GLUCANOSYLTRANSFERASE GAS1"/>
    <property type="match status" value="1"/>
</dbReference>
<comment type="function">
    <text evidence="9">Splits internally a 1,3-beta-glucan molecule and transfers the newly generated reducing end (the donor) to the non-reducing end of another 1,3-beta-glucan molecule (the acceptor) forming a 1,3-beta linkage, resulting in the elongation of 1,3-beta-glucan chains in the cell wall.</text>
</comment>
<evidence type="ECO:0000313" key="12">
    <source>
        <dbReference type="Proteomes" id="UP000504637"/>
    </source>
</evidence>
<evidence type="ECO:0000256" key="5">
    <source>
        <dbReference type="ARBA" id="ARBA00023136"/>
    </source>
</evidence>
<feature type="region of interest" description="Disordered" evidence="10">
    <location>
        <begin position="340"/>
        <end position="364"/>
    </location>
</feature>
<dbReference type="GeneID" id="54356942"/>
<feature type="compositionally biased region" description="Gly residues" evidence="10">
    <location>
        <begin position="491"/>
        <end position="500"/>
    </location>
</feature>
<dbReference type="GO" id="GO:0098552">
    <property type="term" value="C:side of membrane"/>
    <property type="evidence" value="ECO:0007669"/>
    <property type="project" value="UniProtKB-KW"/>
</dbReference>
<keyword evidence="5 9" id="KW-0472">Membrane</keyword>
<feature type="domain" description="X8" evidence="11">
    <location>
        <begin position="380"/>
        <end position="472"/>
    </location>
</feature>
<dbReference type="InterPro" id="IPR004886">
    <property type="entry name" value="Glucanosyltransferase"/>
</dbReference>
<evidence type="ECO:0000256" key="7">
    <source>
        <dbReference type="ARBA" id="ARBA00023180"/>
    </source>
</evidence>
<dbReference type="Pfam" id="PF07983">
    <property type="entry name" value="X8"/>
    <property type="match status" value="1"/>
</dbReference>
<comment type="subcellular location">
    <subcellularLocation>
        <location evidence="1 9">Cell membrane</location>
        <topology evidence="1 9">Lipid-anchor</topology>
        <topology evidence="1 9">GPI-anchor</topology>
    </subcellularLocation>
</comment>
<keyword evidence="7" id="KW-0325">Glycoprotein</keyword>
<dbReference type="OrthoDB" id="421038at2759"/>
<dbReference type="Proteomes" id="UP000504637">
    <property type="component" value="Unplaced"/>
</dbReference>
<reference evidence="13" key="1">
    <citation type="submission" date="2020-01" db="EMBL/GenBank/DDBJ databases">
        <authorList>
            <consortium name="DOE Joint Genome Institute"/>
            <person name="Haridas S."/>
            <person name="Albert R."/>
            <person name="Binder M."/>
            <person name="Bloem J."/>
            <person name="Labutti K."/>
            <person name="Salamov A."/>
            <person name="Andreopoulos B."/>
            <person name="Baker S.E."/>
            <person name="Barry K."/>
            <person name="Bills G."/>
            <person name="Bluhm B.H."/>
            <person name="Cannon C."/>
            <person name="Castanera R."/>
            <person name="Culley D.E."/>
            <person name="Daum C."/>
            <person name="Ezra D."/>
            <person name="Gonzalez J.B."/>
            <person name="Henrissat B."/>
            <person name="Kuo A."/>
            <person name="Liang C."/>
            <person name="Lipzen A."/>
            <person name="Lutzoni F."/>
            <person name="Magnuson J."/>
            <person name="Mondo S."/>
            <person name="Nolan M."/>
            <person name="Ohm R."/>
            <person name="Pangilinan J."/>
            <person name="Park H.-J."/>
            <person name="Ramirez L."/>
            <person name="Alfaro M."/>
            <person name="Sun H."/>
            <person name="Tritt A."/>
            <person name="Yoshinaga Y."/>
            <person name="Zwiers L.-H."/>
            <person name="Turgeon B.G."/>
            <person name="Goodwin S.B."/>
            <person name="Spatafora J.W."/>
            <person name="Crous P.W."/>
            <person name="Grigoriev I.V."/>
        </authorList>
    </citation>
    <scope>NUCLEOTIDE SEQUENCE</scope>
    <source>
        <strain evidence="13">CBS 342.82</strain>
    </source>
</reference>
<evidence type="ECO:0000256" key="9">
    <source>
        <dbReference type="RuleBase" id="RU361209"/>
    </source>
</evidence>
<dbReference type="SMART" id="SM00768">
    <property type="entry name" value="X8"/>
    <property type="match status" value="1"/>
</dbReference>
<dbReference type="Gene3D" id="3.20.20.80">
    <property type="entry name" value="Glycosidases"/>
    <property type="match status" value="1"/>
</dbReference>
<proteinExistence type="inferred from homology"/>
<keyword evidence="8 9" id="KW-0449">Lipoprotein</keyword>
<dbReference type="InterPro" id="IPR012946">
    <property type="entry name" value="X8"/>
</dbReference>
<dbReference type="SUPFAM" id="SSF51445">
    <property type="entry name" value="(Trans)glycosidases"/>
    <property type="match status" value="1"/>
</dbReference>
<keyword evidence="9" id="KW-0808">Transferase</keyword>
<name>A0A6J3MAC9_9PEZI</name>
<evidence type="ECO:0000256" key="1">
    <source>
        <dbReference type="ARBA" id="ARBA00004609"/>
    </source>
</evidence>
<sequence>MKSFFATAVTAAALVSSAAAATVPSIVIKGSKFFYENNGTQFYMRGVAYQAEYSGQESDKGATYHDNLADTTACMRDIEYLKQLRTNTIRVYQINPALSHDTCMNALADAGIYVVADLSAPPDGDSINRDTPTWSDVTYDRYISVVDVMAKYPNTLGFFAGNEVSNKPNNTNASAFVKAAVRDTKAYIKAKGYRTMGVGYATNDDEMIRVAMADYFNCGDQSAAIDFWGYNVYSWCGDSTYEKSGYKDRTEEFSTYSVPVFFAEYGCNEVQPRKFTEVATLYGPEMNGVWSGGIVYMYDQEANNYGLVDIKDGSVSPRADFTYLSSQIATINPTGVNSAQYTPTNKPEACPTNDANWSPKSSPLPPSPNPDLCQCMYNSLSCVPANSVSPKSYGDLFGTVCGLGASKGVCNGIAANASSGTYGAYGMCNATEQLGFVLNAYYSANGKSASACSFGGSATLKSATTATGSCSSLMSQAGTGGTGKVTASPTVGGGSGSGGGTGNAASINSVHSVVTSVIPMAVLVTIGLVSGSGMLLL</sequence>
<keyword evidence="6" id="KW-1015">Disulfide bond</keyword>
<feature type="signal peptide" evidence="9">
    <location>
        <begin position="1"/>
        <end position="20"/>
    </location>
</feature>
<keyword evidence="3 9" id="KW-0336">GPI-anchor</keyword>